<evidence type="ECO:0000256" key="6">
    <source>
        <dbReference type="RuleBase" id="RU280813"/>
    </source>
</evidence>
<protein>
    <recommendedName>
        <fullName evidence="6">Serpentine receptor class gamma</fullName>
    </recommendedName>
</protein>
<feature type="transmembrane region" description="Helical" evidence="6">
    <location>
        <begin position="26"/>
        <end position="48"/>
    </location>
</feature>
<dbReference type="InterPro" id="IPR000609">
    <property type="entry name" value="7TM_GPCR_serpentine_rcpt_Srg"/>
</dbReference>
<dbReference type="PANTHER" id="PTHR31627:SF3">
    <property type="entry name" value="SERPENTINE RECEPTOR CLASS GAMMA-RELATED"/>
    <property type="match status" value="1"/>
</dbReference>
<feature type="transmembrane region" description="Helical" evidence="6">
    <location>
        <begin position="60"/>
        <end position="81"/>
    </location>
</feature>
<keyword evidence="3 6" id="KW-0812">Transmembrane</keyword>
<evidence type="ECO:0000256" key="4">
    <source>
        <dbReference type="ARBA" id="ARBA00022989"/>
    </source>
</evidence>
<name>A0A2G5UEE9_9PELO</name>
<feature type="transmembrane region" description="Helical" evidence="6">
    <location>
        <begin position="87"/>
        <end position="110"/>
    </location>
</feature>
<dbReference type="OrthoDB" id="5781692at2759"/>
<dbReference type="PRINTS" id="PR00698">
    <property type="entry name" value="TMPROTEINSRG"/>
</dbReference>
<keyword evidence="8" id="KW-1185">Reference proteome</keyword>
<evidence type="ECO:0000256" key="1">
    <source>
        <dbReference type="ARBA" id="ARBA00004141"/>
    </source>
</evidence>
<keyword evidence="4 6" id="KW-1133">Transmembrane helix</keyword>
<dbReference type="GO" id="GO:0007606">
    <property type="term" value="P:sensory perception of chemical stimulus"/>
    <property type="evidence" value="ECO:0007669"/>
    <property type="project" value="UniProtKB-UniRule"/>
</dbReference>
<dbReference type="Proteomes" id="UP000230233">
    <property type="component" value="Chromosome III"/>
</dbReference>
<comment type="subcellular location">
    <subcellularLocation>
        <location evidence="1">Membrane</location>
        <topology evidence="1">Multi-pass membrane protein</topology>
    </subcellularLocation>
</comment>
<sequence>MESPVNYSIPFACDLSYDSTTELIKFIIQVSYLLLNIILNLMILRVFIFSKNKAFRESQFFVIYAADLIVGIYMSLSEILIGRLFIYITPLCPIIGPYFFTPSIFLKIYFTLSHYAQGFKTISQVLLSLNRMTSVVFPVTCYKSWKNIQTPSMIVLFVMPVGVIWNIIISRVYVNPSSGGFSVNYIKKVEWASLSKLHLAYFIFSLTMIIIFSGITLYGLFVMKTRMKKAETSITVATMVISVEFSSLAMFQVDPYRSEQEN</sequence>
<dbReference type="EMBL" id="PDUG01000003">
    <property type="protein sequence ID" value="PIC37938.1"/>
    <property type="molecule type" value="Genomic_DNA"/>
</dbReference>
<feature type="transmembrane region" description="Helical" evidence="6">
    <location>
        <begin position="199"/>
        <end position="222"/>
    </location>
</feature>
<reference evidence="8" key="1">
    <citation type="submission" date="2017-10" db="EMBL/GenBank/DDBJ databases">
        <title>Rapid genome shrinkage in a self-fertile nematode reveals novel sperm competition proteins.</title>
        <authorList>
            <person name="Yin D."/>
            <person name="Schwarz E.M."/>
            <person name="Thomas C.G."/>
            <person name="Felde R.L."/>
            <person name="Korf I.F."/>
            <person name="Cutter A.D."/>
            <person name="Schartner C.M."/>
            <person name="Ralston E.J."/>
            <person name="Meyer B.J."/>
            <person name="Haag E.S."/>
        </authorList>
    </citation>
    <scope>NUCLEOTIDE SEQUENCE [LARGE SCALE GENOMIC DNA]</scope>
    <source>
        <strain evidence="8">JU1422</strain>
    </source>
</reference>
<organism evidence="7 8">
    <name type="scientific">Caenorhabditis nigoni</name>
    <dbReference type="NCBI Taxonomy" id="1611254"/>
    <lineage>
        <taxon>Eukaryota</taxon>
        <taxon>Metazoa</taxon>
        <taxon>Ecdysozoa</taxon>
        <taxon>Nematoda</taxon>
        <taxon>Chromadorea</taxon>
        <taxon>Rhabditida</taxon>
        <taxon>Rhabditina</taxon>
        <taxon>Rhabditomorpha</taxon>
        <taxon>Rhabditoidea</taxon>
        <taxon>Rhabditidae</taxon>
        <taxon>Peloderinae</taxon>
        <taxon>Caenorhabditis</taxon>
    </lineage>
</organism>
<gene>
    <name evidence="7" type="primary">Cnig_chr_III.g10108</name>
    <name evidence="7" type="ORF">B9Z55_010108</name>
</gene>
<evidence type="ECO:0000313" key="7">
    <source>
        <dbReference type="EMBL" id="PIC37938.1"/>
    </source>
</evidence>
<accession>A0A2G5UEE9</accession>
<dbReference type="PANTHER" id="PTHR31627">
    <property type="entry name" value="SERPENTINE RECEPTOR CLASS GAMMA-RELATED"/>
    <property type="match status" value="1"/>
</dbReference>
<evidence type="ECO:0000256" key="3">
    <source>
        <dbReference type="ARBA" id="ARBA00022692"/>
    </source>
</evidence>
<proteinExistence type="inferred from homology"/>
<dbReference type="Pfam" id="PF02118">
    <property type="entry name" value="Srg"/>
    <property type="match status" value="1"/>
</dbReference>
<dbReference type="Gene3D" id="1.20.1070.10">
    <property type="entry name" value="Rhodopsin 7-helix transmembrane proteins"/>
    <property type="match status" value="1"/>
</dbReference>
<comment type="caution">
    <text evidence="7">The sequence shown here is derived from an EMBL/GenBank/DDBJ whole genome shotgun (WGS) entry which is preliminary data.</text>
</comment>
<dbReference type="GO" id="GO:0004888">
    <property type="term" value="F:transmembrane signaling receptor activity"/>
    <property type="evidence" value="ECO:0007669"/>
    <property type="project" value="InterPro"/>
</dbReference>
<dbReference type="AlphaFoldDB" id="A0A2G5UEE9"/>
<dbReference type="InterPro" id="IPR051119">
    <property type="entry name" value="Nematode_SR-like"/>
</dbReference>
<evidence type="ECO:0000313" key="8">
    <source>
        <dbReference type="Proteomes" id="UP000230233"/>
    </source>
</evidence>
<evidence type="ECO:0000256" key="5">
    <source>
        <dbReference type="ARBA" id="ARBA00023136"/>
    </source>
</evidence>
<dbReference type="GO" id="GO:0016020">
    <property type="term" value="C:membrane"/>
    <property type="evidence" value="ECO:0007669"/>
    <property type="project" value="UniProtKB-SubCell"/>
</dbReference>
<keyword evidence="5 6" id="KW-0472">Membrane</keyword>
<comment type="caution">
    <text evidence="6">Lacks conserved residue(s) required for the propagation of feature annotation.</text>
</comment>
<evidence type="ECO:0000256" key="2">
    <source>
        <dbReference type="ARBA" id="ARBA00005692"/>
    </source>
</evidence>
<feature type="transmembrane region" description="Helical" evidence="6">
    <location>
        <begin position="153"/>
        <end position="174"/>
    </location>
</feature>
<dbReference type="STRING" id="1611254.A0A2G5UEE9"/>
<comment type="similarity">
    <text evidence="2 6">Belongs to the nematode receptor-like protein srg family.</text>
</comment>